<proteinExistence type="predicted"/>
<dbReference type="Gene3D" id="3.30.70.100">
    <property type="match status" value="1"/>
</dbReference>
<dbReference type="PANTHER" id="PTHR41521:SF4">
    <property type="entry name" value="BLR0684 PROTEIN"/>
    <property type="match status" value="1"/>
</dbReference>
<sequence length="102" mass="11736">MEQKTPAYFIFNVTIHDYEAIKPYQEKVSSTYKPYGGKALVLTNNFETIEGNPLQGHLVILQFEDIQQAHAWHGSKAYQEILPYREKASTTNAWLVEGIFTK</sequence>
<dbReference type="Pfam" id="PF07045">
    <property type="entry name" value="DUF1330"/>
    <property type="match status" value="1"/>
</dbReference>
<evidence type="ECO:0000313" key="3">
    <source>
        <dbReference type="Proteomes" id="UP000023785"/>
    </source>
</evidence>
<keyword evidence="3" id="KW-1185">Reference proteome</keyword>
<dbReference type="STRING" id="1392540.P256_00797"/>
<dbReference type="PANTHER" id="PTHR41521">
    <property type="match status" value="1"/>
</dbReference>
<dbReference type="AlphaFoldDB" id="V2TXD7"/>
<dbReference type="OrthoDB" id="9806380at2"/>
<dbReference type="HOGENOM" id="CLU_145407_0_1_6"/>
<protein>
    <recommendedName>
        <fullName evidence="1">DUF1330 domain-containing protein</fullName>
    </recommendedName>
</protein>
<evidence type="ECO:0000259" key="1">
    <source>
        <dbReference type="Pfam" id="PF07045"/>
    </source>
</evidence>
<dbReference type="EMBL" id="AYER01000003">
    <property type="protein sequence ID" value="ESK40350.1"/>
    <property type="molecule type" value="Genomic_DNA"/>
</dbReference>
<evidence type="ECO:0000313" key="2">
    <source>
        <dbReference type="EMBL" id="ESK40350.1"/>
    </source>
</evidence>
<accession>V2TXD7</accession>
<organism evidence="2 3">
    <name type="scientific">Acinetobacter nectaris CIP 110549</name>
    <dbReference type="NCBI Taxonomy" id="1392540"/>
    <lineage>
        <taxon>Bacteria</taxon>
        <taxon>Pseudomonadati</taxon>
        <taxon>Pseudomonadota</taxon>
        <taxon>Gammaproteobacteria</taxon>
        <taxon>Moraxellales</taxon>
        <taxon>Moraxellaceae</taxon>
        <taxon>Acinetobacter</taxon>
    </lineage>
</organism>
<dbReference type="InterPro" id="IPR010753">
    <property type="entry name" value="DUF1330"/>
</dbReference>
<gene>
    <name evidence="2" type="ORF">P256_00797</name>
</gene>
<dbReference type="SUPFAM" id="SSF54909">
    <property type="entry name" value="Dimeric alpha+beta barrel"/>
    <property type="match status" value="1"/>
</dbReference>
<dbReference type="PATRIC" id="fig|1392540.3.peg.774"/>
<comment type="caution">
    <text evidence="2">The sequence shown here is derived from an EMBL/GenBank/DDBJ whole genome shotgun (WGS) entry which is preliminary data.</text>
</comment>
<name>V2TXD7_9GAMM</name>
<dbReference type="InterPro" id="IPR011008">
    <property type="entry name" value="Dimeric_a/b-barrel"/>
</dbReference>
<dbReference type="eggNOG" id="COG5470">
    <property type="taxonomic scope" value="Bacteria"/>
</dbReference>
<feature type="domain" description="DUF1330" evidence="1">
    <location>
        <begin position="6"/>
        <end position="99"/>
    </location>
</feature>
<reference evidence="2 3" key="1">
    <citation type="submission" date="2013-10" db="EMBL/GenBank/DDBJ databases">
        <title>The Genome Sequence of Acinetobacter nectaris CIP 110549.</title>
        <authorList>
            <consortium name="The Broad Institute Genomics Platform"/>
            <consortium name="The Broad Institute Genome Sequencing Center for Infectious Disease"/>
            <person name="Cerqueira G."/>
            <person name="Feldgarden M."/>
            <person name="Courvalin P."/>
            <person name="Grillot-Courvalin C."/>
            <person name="Clermont D."/>
            <person name="Rocha E."/>
            <person name="Yoon E.-J."/>
            <person name="Nemec A."/>
            <person name="Young S.K."/>
            <person name="Zeng Q."/>
            <person name="Gargeya S."/>
            <person name="Fitzgerald M."/>
            <person name="Abouelleil A."/>
            <person name="Alvarado L."/>
            <person name="Berlin A.M."/>
            <person name="Chapman S.B."/>
            <person name="Gainer-Dewar J."/>
            <person name="Goldberg J."/>
            <person name="Gnerre S."/>
            <person name="Griggs A."/>
            <person name="Gujja S."/>
            <person name="Hansen M."/>
            <person name="Howarth C."/>
            <person name="Imamovic A."/>
            <person name="Ireland A."/>
            <person name="Larimer J."/>
            <person name="McCowan C."/>
            <person name="Murphy C."/>
            <person name="Pearson M."/>
            <person name="Poon T.W."/>
            <person name="Priest M."/>
            <person name="Roberts A."/>
            <person name="Saif S."/>
            <person name="Shea T."/>
            <person name="Sykes S."/>
            <person name="Wortman J."/>
            <person name="Nusbaum C."/>
            <person name="Birren B."/>
        </authorList>
    </citation>
    <scope>NUCLEOTIDE SEQUENCE [LARGE SCALE GENOMIC DNA]</scope>
    <source>
        <strain evidence="2 3">CIP 110549</strain>
    </source>
</reference>
<dbReference type="Proteomes" id="UP000023785">
    <property type="component" value="Unassembled WGS sequence"/>
</dbReference>
<dbReference type="RefSeq" id="WP_023272384.1">
    <property type="nucleotide sequence ID" value="NZ_KI530712.1"/>
</dbReference>